<dbReference type="Pfam" id="PF13181">
    <property type="entry name" value="TPR_8"/>
    <property type="match status" value="1"/>
</dbReference>
<dbReference type="Gene3D" id="1.25.40.10">
    <property type="entry name" value="Tetratricopeptide repeat domain"/>
    <property type="match status" value="3"/>
</dbReference>
<comment type="caution">
    <text evidence="6">The sequence shown here is derived from an EMBL/GenBank/DDBJ whole genome shotgun (WGS) entry which is preliminary data.</text>
</comment>
<dbReference type="PANTHER" id="PTHR44943:SF8">
    <property type="entry name" value="TPR REPEAT-CONTAINING PROTEIN MJ0263"/>
    <property type="match status" value="1"/>
</dbReference>
<dbReference type="InterPro" id="IPR051685">
    <property type="entry name" value="Ycf3/AcsC/BcsC/TPR_MFPF"/>
</dbReference>
<evidence type="ECO:0000313" key="6">
    <source>
        <dbReference type="EMBL" id="PSK82464.1"/>
    </source>
</evidence>
<dbReference type="Pfam" id="PF04733">
    <property type="entry name" value="Coatomer_E"/>
    <property type="match status" value="1"/>
</dbReference>
<feature type="repeat" description="TPR" evidence="3">
    <location>
        <begin position="325"/>
        <end position="358"/>
    </location>
</feature>
<reference evidence="6 7" key="1">
    <citation type="submission" date="2018-03" db="EMBL/GenBank/DDBJ databases">
        <title>Genomic Encyclopedia of Archaeal and Bacterial Type Strains, Phase II (KMG-II): from individual species to whole genera.</title>
        <authorList>
            <person name="Goeker M."/>
        </authorList>
    </citation>
    <scope>NUCLEOTIDE SEQUENCE [LARGE SCALE GENOMIC DNA]</scope>
    <source>
        <strain evidence="6 7">DSM 27267</strain>
    </source>
</reference>
<dbReference type="InterPro" id="IPR011990">
    <property type="entry name" value="TPR-like_helical_dom_sf"/>
</dbReference>
<feature type="chain" id="PRO_5015195923" evidence="4">
    <location>
        <begin position="25"/>
        <end position="416"/>
    </location>
</feature>
<reference evidence="5 8" key="2">
    <citation type="submission" date="2019-10" db="EMBL/GenBank/DDBJ databases">
        <title>Prolixibacter strains distinguished by the presence of nitrate reductase genes were adept at nitrate-dependent anaerobic corrosion of metallic iron and carbon steel.</title>
        <authorList>
            <person name="Iino T."/>
            <person name="Shono N."/>
            <person name="Ito K."/>
            <person name="Nakamura R."/>
            <person name="Sueoka K."/>
            <person name="Harayama S."/>
            <person name="Ohkuma M."/>
        </authorList>
    </citation>
    <scope>NUCLEOTIDE SEQUENCE [LARGE SCALE GENOMIC DNA]</scope>
    <source>
        <strain evidence="5 8">MIC1-1</strain>
    </source>
</reference>
<gene>
    <name evidence="6" type="ORF">CLV93_106212</name>
    <name evidence="5" type="ORF">JCM18694_30400</name>
</gene>
<sequence>MNEKLKQAALCLIFLLAFYLPATGQNDDLAYLLYQGKTEQVINRLQPKLEAGKLAPESLLLLAQAYQKEKRYSDVLDVLKKGPETAQSLSLQAEAYSMLGNLPAAVTVYTKMLTTDPDNSEAQVDLGKLYLQLDRDLDALYIFKDLATRDSTNFLFRRLYALSCYRTDRITDAVDNYKWVIEKNPDDLASLLNLVNILQQHKFYGPAIDYIESALEHFPDNLLLKKKAGEVNFLAKNYEKAADYYQDVLPADSSYIVKKYYGISLFFERKEELALKLLQSCYKKVQTDDMVAFYIGLCMKRKAEYKQSAHFLETAIQLATPNYLADFYHHLADVYDRDRRFQDAIDGYKKALEYDSTRTRVLFDMATTYEEFNNNKTIALGYYQAYLKRMGDSDNPNVDYALKRIRRIKEDLFMDQ</sequence>
<keyword evidence="8" id="KW-1185">Reference proteome</keyword>
<dbReference type="PROSITE" id="PS50005">
    <property type="entry name" value="TPR"/>
    <property type="match status" value="2"/>
</dbReference>
<dbReference type="RefSeq" id="WP_106542669.1">
    <property type="nucleotide sequence ID" value="NZ_BLAU01000001.1"/>
</dbReference>
<evidence type="ECO:0000256" key="3">
    <source>
        <dbReference type="PROSITE-ProRule" id="PRU00339"/>
    </source>
</evidence>
<keyword evidence="1" id="KW-0677">Repeat</keyword>
<keyword evidence="2 3" id="KW-0802">TPR repeat</keyword>
<organism evidence="6 7">
    <name type="scientific">Prolixibacter denitrificans</name>
    <dbReference type="NCBI Taxonomy" id="1541063"/>
    <lineage>
        <taxon>Bacteria</taxon>
        <taxon>Pseudomonadati</taxon>
        <taxon>Bacteroidota</taxon>
        <taxon>Bacteroidia</taxon>
        <taxon>Marinilabiliales</taxon>
        <taxon>Prolixibacteraceae</taxon>
        <taxon>Prolixibacter</taxon>
    </lineage>
</organism>
<dbReference type="SUPFAM" id="SSF81901">
    <property type="entry name" value="HCP-like"/>
    <property type="match status" value="1"/>
</dbReference>
<dbReference type="EMBL" id="PYGC01000006">
    <property type="protein sequence ID" value="PSK82464.1"/>
    <property type="molecule type" value="Genomic_DNA"/>
</dbReference>
<keyword evidence="4" id="KW-0732">Signal</keyword>
<evidence type="ECO:0000256" key="4">
    <source>
        <dbReference type="SAM" id="SignalP"/>
    </source>
</evidence>
<evidence type="ECO:0000256" key="1">
    <source>
        <dbReference type="ARBA" id="ARBA00022737"/>
    </source>
</evidence>
<accession>A0A2P8CBY1</accession>
<name>A0A2P8CBY1_9BACT</name>
<evidence type="ECO:0000313" key="7">
    <source>
        <dbReference type="Proteomes" id="UP000240621"/>
    </source>
</evidence>
<dbReference type="EMBL" id="BLAU01000001">
    <property type="protein sequence ID" value="GET22794.1"/>
    <property type="molecule type" value="Genomic_DNA"/>
</dbReference>
<dbReference type="Proteomes" id="UP000396862">
    <property type="component" value="Unassembled WGS sequence"/>
</dbReference>
<evidence type="ECO:0000313" key="8">
    <source>
        <dbReference type="Proteomes" id="UP000396862"/>
    </source>
</evidence>
<evidence type="ECO:0000256" key="2">
    <source>
        <dbReference type="ARBA" id="ARBA00022803"/>
    </source>
</evidence>
<dbReference type="InterPro" id="IPR019734">
    <property type="entry name" value="TPR_rpt"/>
</dbReference>
<dbReference type="SMART" id="SM00028">
    <property type="entry name" value="TPR"/>
    <property type="match status" value="6"/>
</dbReference>
<dbReference type="PANTHER" id="PTHR44943">
    <property type="entry name" value="CELLULOSE SYNTHASE OPERON PROTEIN C"/>
    <property type="match status" value="1"/>
</dbReference>
<evidence type="ECO:0000313" key="5">
    <source>
        <dbReference type="EMBL" id="GET22794.1"/>
    </source>
</evidence>
<feature type="signal peptide" evidence="4">
    <location>
        <begin position="1"/>
        <end position="24"/>
    </location>
</feature>
<protein>
    <submittedName>
        <fullName evidence="6">Tetratricopeptide repeat protein</fullName>
    </submittedName>
</protein>
<feature type="repeat" description="TPR" evidence="3">
    <location>
        <begin position="86"/>
        <end position="119"/>
    </location>
</feature>
<dbReference type="OrthoDB" id="638548at2"/>
<dbReference type="Proteomes" id="UP000240621">
    <property type="component" value="Unassembled WGS sequence"/>
</dbReference>
<proteinExistence type="predicted"/>
<dbReference type="SUPFAM" id="SSF48452">
    <property type="entry name" value="TPR-like"/>
    <property type="match status" value="1"/>
</dbReference>
<dbReference type="AlphaFoldDB" id="A0A2P8CBY1"/>